<reference evidence="1" key="1">
    <citation type="journal article" date="2021" name="Proc. Natl. Acad. Sci. U.S.A.">
        <title>A Catalog of Tens of Thousands of Viruses from Human Metagenomes Reveals Hidden Associations with Chronic Diseases.</title>
        <authorList>
            <person name="Tisza M.J."/>
            <person name="Buck C.B."/>
        </authorList>
    </citation>
    <scope>NUCLEOTIDE SEQUENCE</scope>
    <source>
        <strain evidence="1">Ctp4Q36</strain>
    </source>
</reference>
<name>A0A8S5T155_9CAUD</name>
<evidence type="ECO:0000313" key="1">
    <source>
        <dbReference type="EMBL" id="DAF57001.1"/>
    </source>
</evidence>
<protein>
    <submittedName>
        <fullName evidence="1">Uncharacterized protein</fullName>
    </submittedName>
</protein>
<sequence length="39" mass="4254">MMPLVVSRAATHEQVSRIFHSRETMGVVTKKLGASLATL</sequence>
<accession>A0A8S5T155</accession>
<proteinExistence type="predicted"/>
<organism evidence="1">
    <name type="scientific">Myoviridae sp. ctp4Q36</name>
    <dbReference type="NCBI Taxonomy" id="2827708"/>
    <lineage>
        <taxon>Viruses</taxon>
        <taxon>Duplodnaviria</taxon>
        <taxon>Heunggongvirae</taxon>
        <taxon>Uroviricota</taxon>
        <taxon>Caudoviricetes</taxon>
    </lineage>
</organism>
<dbReference type="EMBL" id="BK032725">
    <property type="protein sequence ID" value="DAF57001.1"/>
    <property type="molecule type" value="Genomic_DNA"/>
</dbReference>